<dbReference type="AlphaFoldDB" id="A0A328BL25"/>
<dbReference type="InterPro" id="IPR008969">
    <property type="entry name" value="CarboxyPept-like_regulatory"/>
</dbReference>
<evidence type="ECO:0000256" key="5">
    <source>
        <dbReference type="ARBA" id="ARBA00022729"/>
    </source>
</evidence>
<dbReference type="PROSITE" id="PS52016">
    <property type="entry name" value="TONB_DEPENDENT_REC_3"/>
    <property type="match status" value="1"/>
</dbReference>
<keyword evidence="6 11" id="KW-0798">TonB box</keyword>
<keyword evidence="9 10" id="KW-0998">Cell outer membrane</keyword>
<keyword evidence="2 10" id="KW-0813">Transport</keyword>
<sequence>MTRRPRVAPWLLAGPALLLGLVRPAQAQQPQPDSTRVSGTFVNAPFETLVRALETQSSYRFYFEPVTVDSICVNLRVERQTVPVVLRQVFRRGGLYFAIDASNRVYITTGKPIELALPERYFAAADSSARVAQQAADDPLEGLNAPRVRKQSATRLYDIGRGSAARGEGKATVGGYVRDIGTGAPVAGATVAAEAAGVGTATDQFGYFSLTLPVGRHSLLVRSIGIKNTRRQIALYGDGKLEIEVEEDITPLREVIIEAEKDKNVSGMQMGLEKLDIKTIRQVPTAFGEADILRVVLTLPGVKSVGEGSTGLNVRGGASDQNLILLNDATVYNPSHLFGFFSAFNPDVLQGVELYKSAVPAKFGGRLSSVLDITTREGNKKKFGVAGGIGPLTSRLTVEGPILKDKASFIIGGRSSYSDWILHRLPDRGFRESSASFYDLNANLSYEINGKNSVYATGYLSRDKFRLGSDTTYQYLNQNASLKWKHVYGPKLYSVVTGAFSHYEYEVTSQRNPVSASQLAYSLNQANGQLDFSYFLNPKHTVEFGLSTLRYNVAPGSLQPRGDKSLVVPDVLHREQAQESALYASDRIDVNHRLSVSLGLRYSLYNALGPGDVRRYVPGGPRNEGTVTDTVRYAAGKNIATYHGPEWRLSARYALSATSSVKVSYNRMRQYIHMLSNTASMSPTDVWKLSDYHIRPQVGDQVALGFYHNFKNNTIEASVETYYKKMHDFVDYKSGATLILNHHIETDVVNAEGKAYGVEVMLRKTTGKLNGWVSYTYSRSLVQVNGGTTSEMINGGKFYPSNFDKPHDVTLIGNYRFNRRLSSSLNLTYSTGRPITLPLAKYYVGNAYRVLYSDRNAYRVPDYFRADLALNIEGNHKIKKLAHGYWTVGVYNLTGRKNPYSIYFKTENGQIRGYKLSIFGQPIPTVTYNFKL</sequence>
<accession>A0A328BL25</accession>
<dbReference type="Gene3D" id="2.60.40.1120">
    <property type="entry name" value="Carboxypeptidase-like, regulatory domain"/>
    <property type="match status" value="1"/>
</dbReference>
<dbReference type="PANTHER" id="PTHR30069:SF29">
    <property type="entry name" value="HEMOGLOBIN AND HEMOGLOBIN-HAPTOGLOBIN-BINDING PROTEIN 1-RELATED"/>
    <property type="match status" value="1"/>
</dbReference>
<evidence type="ECO:0000256" key="1">
    <source>
        <dbReference type="ARBA" id="ARBA00004571"/>
    </source>
</evidence>
<dbReference type="SUPFAM" id="SSF56935">
    <property type="entry name" value="Porins"/>
    <property type="match status" value="1"/>
</dbReference>
<reference evidence="16" key="1">
    <citation type="submission" date="2018-05" db="EMBL/GenBank/DDBJ databases">
        <authorList>
            <person name="Nie L."/>
        </authorList>
    </citation>
    <scope>NUCLEOTIDE SEQUENCE [LARGE SCALE GENOMIC DNA]</scope>
    <source>
        <strain evidence="16">NL</strain>
    </source>
</reference>
<comment type="caution">
    <text evidence="15">The sequence shown here is derived from an EMBL/GenBank/DDBJ whole genome shotgun (WGS) entry which is preliminary data.</text>
</comment>
<comment type="subcellular location">
    <subcellularLocation>
        <location evidence="1 10">Cell outer membrane</location>
        <topology evidence="1 10">Multi-pass membrane protein</topology>
    </subcellularLocation>
</comment>
<dbReference type="InterPro" id="IPR012910">
    <property type="entry name" value="Plug_dom"/>
</dbReference>
<dbReference type="InterPro" id="IPR036942">
    <property type="entry name" value="Beta-barrel_TonB_sf"/>
</dbReference>
<dbReference type="GO" id="GO:0044718">
    <property type="term" value="P:siderophore transmembrane transport"/>
    <property type="evidence" value="ECO:0007669"/>
    <property type="project" value="TreeGrafter"/>
</dbReference>
<keyword evidence="3 10" id="KW-1134">Transmembrane beta strand</keyword>
<dbReference type="EMBL" id="QHKM01000003">
    <property type="protein sequence ID" value="RAK67141.1"/>
    <property type="molecule type" value="Genomic_DNA"/>
</dbReference>
<dbReference type="PANTHER" id="PTHR30069">
    <property type="entry name" value="TONB-DEPENDENT OUTER MEMBRANE RECEPTOR"/>
    <property type="match status" value="1"/>
</dbReference>
<evidence type="ECO:0000313" key="15">
    <source>
        <dbReference type="EMBL" id="RAK67141.1"/>
    </source>
</evidence>
<evidence type="ECO:0000256" key="11">
    <source>
        <dbReference type="RuleBase" id="RU003357"/>
    </source>
</evidence>
<feature type="domain" description="TonB-dependent receptor-like beta-barrel" evidence="13">
    <location>
        <begin position="436"/>
        <end position="893"/>
    </location>
</feature>
<evidence type="ECO:0000256" key="9">
    <source>
        <dbReference type="ARBA" id="ARBA00023237"/>
    </source>
</evidence>
<keyword evidence="7 10" id="KW-0472">Membrane</keyword>
<dbReference type="GO" id="GO:0009279">
    <property type="term" value="C:cell outer membrane"/>
    <property type="evidence" value="ECO:0007669"/>
    <property type="project" value="UniProtKB-SubCell"/>
</dbReference>
<evidence type="ECO:0000256" key="8">
    <source>
        <dbReference type="ARBA" id="ARBA00023170"/>
    </source>
</evidence>
<evidence type="ECO:0000256" key="12">
    <source>
        <dbReference type="SAM" id="SignalP"/>
    </source>
</evidence>
<evidence type="ECO:0000256" key="2">
    <source>
        <dbReference type="ARBA" id="ARBA00022448"/>
    </source>
</evidence>
<dbReference type="GO" id="GO:0015344">
    <property type="term" value="F:siderophore uptake transmembrane transporter activity"/>
    <property type="evidence" value="ECO:0007669"/>
    <property type="project" value="TreeGrafter"/>
</dbReference>
<dbReference type="Pfam" id="PF07715">
    <property type="entry name" value="Plug"/>
    <property type="match status" value="1"/>
</dbReference>
<dbReference type="Proteomes" id="UP000248553">
    <property type="component" value="Unassembled WGS sequence"/>
</dbReference>
<dbReference type="Gene3D" id="2.40.170.20">
    <property type="entry name" value="TonB-dependent receptor, beta-barrel domain"/>
    <property type="match status" value="1"/>
</dbReference>
<feature type="signal peptide" evidence="12">
    <location>
        <begin position="1"/>
        <end position="27"/>
    </location>
</feature>
<evidence type="ECO:0000256" key="10">
    <source>
        <dbReference type="PROSITE-ProRule" id="PRU01360"/>
    </source>
</evidence>
<proteinExistence type="inferred from homology"/>
<dbReference type="InterPro" id="IPR037066">
    <property type="entry name" value="Plug_dom_sf"/>
</dbReference>
<evidence type="ECO:0000259" key="13">
    <source>
        <dbReference type="Pfam" id="PF00593"/>
    </source>
</evidence>
<evidence type="ECO:0000256" key="3">
    <source>
        <dbReference type="ARBA" id="ARBA00022452"/>
    </source>
</evidence>
<dbReference type="InterPro" id="IPR039426">
    <property type="entry name" value="TonB-dep_rcpt-like"/>
</dbReference>
<dbReference type="SUPFAM" id="SSF49464">
    <property type="entry name" value="Carboxypeptidase regulatory domain-like"/>
    <property type="match status" value="1"/>
</dbReference>
<dbReference type="OrthoDB" id="9758870at2"/>
<feature type="chain" id="PRO_5016269000" evidence="12">
    <location>
        <begin position="28"/>
        <end position="932"/>
    </location>
</feature>
<comment type="similarity">
    <text evidence="10 11">Belongs to the TonB-dependent receptor family.</text>
</comment>
<protein>
    <submittedName>
        <fullName evidence="15">TonB-dependent receptor</fullName>
    </submittedName>
</protein>
<dbReference type="Gene3D" id="2.170.130.10">
    <property type="entry name" value="TonB-dependent receptor, plug domain"/>
    <property type="match status" value="1"/>
</dbReference>
<gene>
    <name evidence="15" type="ORF">DLM85_10560</name>
</gene>
<feature type="domain" description="TonB-dependent receptor plug" evidence="14">
    <location>
        <begin position="288"/>
        <end position="365"/>
    </location>
</feature>
<keyword evidence="5 12" id="KW-0732">Signal</keyword>
<dbReference type="InterPro" id="IPR000531">
    <property type="entry name" value="Beta-barrel_TonB"/>
</dbReference>
<evidence type="ECO:0000256" key="4">
    <source>
        <dbReference type="ARBA" id="ARBA00022692"/>
    </source>
</evidence>
<dbReference type="Pfam" id="PF00593">
    <property type="entry name" value="TonB_dep_Rec_b-barrel"/>
    <property type="match status" value="1"/>
</dbReference>
<evidence type="ECO:0000256" key="7">
    <source>
        <dbReference type="ARBA" id="ARBA00023136"/>
    </source>
</evidence>
<evidence type="ECO:0000259" key="14">
    <source>
        <dbReference type="Pfam" id="PF07715"/>
    </source>
</evidence>
<evidence type="ECO:0000256" key="6">
    <source>
        <dbReference type="ARBA" id="ARBA00023077"/>
    </source>
</evidence>
<dbReference type="Pfam" id="PF13715">
    <property type="entry name" value="CarbopepD_reg_2"/>
    <property type="match status" value="1"/>
</dbReference>
<keyword evidence="8 15" id="KW-0675">Receptor</keyword>
<name>A0A328BL25_9BACT</name>
<evidence type="ECO:0000313" key="16">
    <source>
        <dbReference type="Proteomes" id="UP000248553"/>
    </source>
</evidence>
<keyword evidence="4 10" id="KW-0812">Transmembrane</keyword>
<organism evidence="15 16">
    <name type="scientific">Hymenobacter edaphi</name>
    <dbReference type="NCBI Taxonomy" id="2211146"/>
    <lineage>
        <taxon>Bacteria</taxon>
        <taxon>Pseudomonadati</taxon>
        <taxon>Bacteroidota</taxon>
        <taxon>Cytophagia</taxon>
        <taxon>Cytophagales</taxon>
        <taxon>Hymenobacteraceae</taxon>
        <taxon>Hymenobacter</taxon>
    </lineage>
</organism>
<keyword evidence="16" id="KW-1185">Reference proteome</keyword>